<keyword evidence="3" id="KW-0808">Transferase</keyword>
<keyword evidence="7" id="KW-0689">Ribosomal protein</keyword>
<dbReference type="NCBIfam" id="TIGR01575">
    <property type="entry name" value="rimI"/>
    <property type="match status" value="1"/>
</dbReference>
<dbReference type="GO" id="GO:0005840">
    <property type="term" value="C:ribosome"/>
    <property type="evidence" value="ECO:0007669"/>
    <property type="project" value="UniProtKB-KW"/>
</dbReference>
<evidence type="ECO:0000256" key="4">
    <source>
        <dbReference type="ARBA" id="ARBA00023315"/>
    </source>
</evidence>
<dbReference type="InterPro" id="IPR000182">
    <property type="entry name" value="GNAT_dom"/>
</dbReference>
<dbReference type="Pfam" id="PF00583">
    <property type="entry name" value="Acetyltransf_1"/>
    <property type="match status" value="1"/>
</dbReference>
<dbReference type="InterPro" id="IPR050680">
    <property type="entry name" value="YpeA/RimI_acetyltransf"/>
</dbReference>
<dbReference type="PROSITE" id="PS51186">
    <property type="entry name" value="GNAT"/>
    <property type="match status" value="1"/>
</dbReference>
<feature type="domain" description="N-acetyltransferase" evidence="6">
    <location>
        <begin position="2"/>
        <end position="146"/>
    </location>
</feature>
<dbReference type="Proteomes" id="UP000826793">
    <property type="component" value="Unassembled WGS sequence"/>
</dbReference>
<dbReference type="PANTHER" id="PTHR43420:SF12">
    <property type="entry name" value="N-ACETYLTRANSFERASE DOMAIN-CONTAINING PROTEIN"/>
    <property type="match status" value="1"/>
</dbReference>
<evidence type="ECO:0000259" key="6">
    <source>
        <dbReference type="PROSITE" id="PS51186"/>
    </source>
</evidence>
<accession>A0A9D2MUA5</accession>
<sequence length="151" mass="17047">MMEIVRMKKEHCELLAELEKLCFAHPWSQKALEDEVDNPCAYFVTAVDGEKILGYGGMHCSHGECYVDNIAVFGHHRRKGVGGALVGALIQEAQRQEAEFISLEVRPSNRAAVALYTKLGFAEEGRRKNYYTDPTEDALLLTRRFKKEGDL</sequence>
<gene>
    <name evidence="7" type="primary">rimI</name>
    <name evidence="7" type="ORF">H9710_03975</name>
</gene>
<dbReference type="SUPFAM" id="SSF55729">
    <property type="entry name" value="Acyl-CoA N-acyltransferases (Nat)"/>
    <property type="match status" value="1"/>
</dbReference>
<dbReference type="InterPro" id="IPR016181">
    <property type="entry name" value="Acyl_CoA_acyltransferase"/>
</dbReference>
<evidence type="ECO:0000313" key="7">
    <source>
        <dbReference type="EMBL" id="HJB97718.1"/>
    </source>
</evidence>
<evidence type="ECO:0000256" key="3">
    <source>
        <dbReference type="ARBA" id="ARBA00022679"/>
    </source>
</evidence>
<evidence type="ECO:0000256" key="1">
    <source>
        <dbReference type="ARBA" id="ARBA00005395"/>
    </source>
</evidence>
<dbReference type="PANTHER" id="PTHR43420">
    <property type="entry name" value="ACETYLTRANSFERASE"/>
    <property type="match status" value="1"/>
</dbReference>
<comment type="function">
    <text evidence="5">Acetylates the N-terminal alanine of ribosomal protein bS18.</text>
</comment>
<reference evidence="7" key="2">
    <citation type="submission" date="2021-04" db="EMBL/GenBank/DDBJ databases">
        <authorList>
            <person name="Gilroy R."/>
        </authorList>
    </citation>
    <scope>NUCLEOTIDE SEQUENCE</scope>
    <source>
        <strain evidence="7">CHK185-1770</strain>
    </source>
</reference>
<evidence type="ECO:0000256" key="5">
    <source>
        <dbReference type="RuleBase" id="RU363094"/>
    </source>
</evidence>
<dbReference type="InterPro" id="IPR006464">
    <property type="entry name" value="AcTrfase_RimI/Ard1"/>
</dbReference>
<comment type="caution">
    <text evidence="7">The sequence shown here is derived from an EMBL/GenBank/DDBJ whole genome shotgun (WGS) entry which is preliminary data.</text>
</comment>
<comment type="catalytic activity">
    <reaction evidence="5">
        <text>N-terminal L-alanyl-[ribosomal protein bS18] + acetyl-CoA = N-terminal N(alpha)-acetyl-L-alanyl-[ribosomal protein bS18] + CoA + H(+)</text>
        <dbReference type="Rhea" id="RHEA:43756"/>
        <dbReference type="Rhea" id="RHEA-COMP:10676"/>
        <dbReference type="Rhea" id="RHEA-COMP:10677"/>
        <dbReference type="ChEBI" id="CHEBI:15378"/>
        <dbReference type="ChEBI" id="CHEBI:57287"/>
        <dbReference type="ChEBI" id="CHEBI:57288"/>
        <dbReference type="ChEBI" id="CHEBI:64718"/>
        <dbReference type="ChEBI" id="CHEBI:83683"/>
        <dbReference type="EC" id="2.3.1.266"/>
    </reaction>
</comment>
<comment type="subcellular location">
    <subcellularLocation>
        <location evidence="5">Cytoplasm</location>
    </subcellularLocation>
</comment>
<evidence type="ECO:0000256" key="2">
    <source>
        <dbReference type="ARBA" id="ARBA00022490"/>
    </source>
</evidence>
<dbReference type="GO" id="GO:0005737">
    <property type="term" value="C:cytoplasm"/>
    <property type="evidence" value="ECO:0007669"/>
    <property type="project" value="UniProtKB-SubCell"/>
</dbReference>
<name>A0A9D2MUA5_9FIRM</name>
<keyword evidence="7" id="KW-0687">Ribonucleoprotein</keyword>
<keyword evidence="4" id="KW-0012">Acyltransferase</keyword>
<keyword evidence="2 5" id="KW-0963">Cytoplasm</keyword>
<reference evidence="7" key="1">
    <citation type="journal article" date="2021" name="PeerJ">
        <title>Extensive microbial diversity within the chicken gut microbiome revealed by metagenomics and culture.</title>
        <authorList>
            <person name="Gilroy R."/>
            <person name="Ravi A."/>
            <person name="Getino M."/>
            <person name="Pursley I."/>
            <person name="Horton D.L."/>
            <person name="Alikhan N.F."/>
            <person name="Baker D."/>
            <person name="Gharbi K."/>
            <person name="Hall N."/>
            <person name="Watson M."/>
            <person name="Adriaenssens E.M."/>
            <person name="Foster-Nyarko E."/>
            <person name="Jarju S."/>
            <person name="Secka A."/>
            <person name="Antonio M."/>
            <person name="Oren A."/>
            <person name="Chaudhuri R.R."/>
            <person name="La Ragione R."/>
            <person name="Hildebrand F."/>
            <person name="Pallen M.J."/>
        </authorList>
    </citation>
    <scope>NUCLEOTIDE SEQUENCE</scope>
    <source>
        <strain evidence="7">CHK185-1770</strain>
    </source>
</reference>
<dbReference type="EC" id="2.3.1.266" evidence="5"/>
<comment type="similarity">
    <text evidence="1 5">Belongs to the acetyltransferase family. RimI subfamily.</text>
</comment>
<protein>
    <recommendedName>
        <fullName evidence="5">[Ribosomal protein bS18]-alanine N-acetyltransferase</fullName>
        <ecNumber evidence="5">2.3.1.266</ecNumber>
    </recommendedName>
</protein>
<dbReference type="GO" id="GO:0008999">
    <property type="term" value="F:protein-N-terminal-alanine acetyltransferase activity"/>
    <property type="evidence" value="ECO:0007669"/>
    <property type="project" value="UniProtKB-EC"/>
</dbReference>
<evidence type="ECO:0000313" key="8">
    <source>
        <dbReference type="Proteomes" id="UP000826793"/>
    </source>
</evidence>
<proteinExistence type="inferred from homology"/>
<organism evidence="7 8">
    <name type="scientific">Candidatus Acutalibacter pullicola</name>
    <dbReference type="NCBI Taxonomy" id="2838417"/>
    <lineage>
        <taxon>Bacteria</taxon>
        <taxon>Bacillati</taxon>
        <taxon>Bacillota</taxon>
        <taxon>Clostridia</taxon>
        <taxon>Eubacteriales</taxon>
        <taxon>Acutalibacteraceae</taxon>
        <taxon>Acutalibacter</taxon>
    </lineage>
</organism>
<dbReference type="CDD" id="cd04301">
    <property type="entry name" value="NAT_SF"/>
    <property type="match status" value="1"/>
</dbReference>
<dbReference type="Gene3D" id="3.40.630.30">
    <property type="match status" value="1"/>
</dbReference>
<dbReference type="AlphaFoldDB" id="A0A9D2MUA5"/>
<dbReference type="EMBL" id="DWXG01000033">
    <property type="protein sequence ID" value="HJB97718.1"/>
    <property type="molecule type" value="Genomic_DNA"/>
</dbReference>